<dbReference type="AlphaFoldDB" id="X1UD13"/>
<reference evidence="1" key="1">
    <citation type="journal article" date="2014" name="Front. Microbiol.">
        <title>High frequency of phylogenetically diverse reductive dehalogenase-homologous genes in deep subseafloor sedimentary metagenomes.</title>
        <authorList>
            <person name="Kawai M."/>
            <person name="Futagami T."/>
            <person name="Toyoda A."/>
            <person name="Takaki Y."/>
            <person name="Nishi S."/>
            <person name="Hori S."/>
            <person name="Arai W."/>
            <person name="Tsubouchi T."/>
            <person name="Morono Y."/>
            <person name="Uchiyama I."/>
            <person name="Ito T."/>
            <person name="Fujiyama A."/>
            <person name="Inagaki F."/>
            <person name="Takami H."/>
        </authorList>
    </citation>
    <scope>NUCLEOTIDE SEQUENCE</scope>
    <source>
        <strain evidence="1">Expedition CK06-06</strain>
    </source>
</reference>
<evidence type="ECO:0000313" key="1">
    <source>
        <dbReference type="EMBL" id="GAI90244.1"/>
    </source>
</evidence>
<sequence length="42" mass="4659">LSYPPPKVFDGNKNGVLLGAQPQPSEDNVLRFQHQIVSLVKQ</sequence>
<accession>X1UD13</accession>
<gene>
    <name evidence="1" type="ORF">S12H4_34349</name>
</gene>
<feature type="non-terminal residue" evidence="1">
    <location>
        <position position="1"/>
    </location>
</feature>
<name>X1UD13_9ZZZZ</name>
<organism evidence="1">
    <name type="scientific">marine sediment metagenome</name>
    <dbReference type="NCBI Taxonomy" id="412755"/>
    <lineage>
        <taxon>unclassified sequences</taxon>
        <taxon>metagenomes</taxon>
        <taxon>ecological metagenomes</taxon>
    </lineage>
</organism>
<dbReference type="EMBL" id="BARW01020317">
    <property type="protein sequence ID" value="GAI90244.1"/>
    <property type="molecule type" value="Genomic_DNA"/>
</dbReference>
<comment type="caution">
    <text evidence="1">The sequence shown here is derived from an EMBL/GenBank/DDBJ whole genome shotgun (WGS) entry which is preliminary data.</text>
</comment>
<proteinExistence type="predicted"/>
<protein>
    <submittedName>
        <fullName evidence="1">Uncharacterized protein</fullName>
    </submittedName>
</protein>